<comment type="caution">
    <text evidence="1">The sequence shown here is derived from an EMBL/GenBank/DDBJ whole genome shotgun (WGS) entry which is preliminary data.</text>
</comment>
<reference evidence="1 2" key="1">
    <citation type="submission" date="2014-03" db="EMBL/GenBank/DDBJ databases">
        <title>Draft Genome Sequences of Four Burkholderia Strains.</title>
        <authorList>
            <person name="Liu X.Y."/>
            <person name="Li C.X."/>
            <person name="Xu J.H."/>
        </authorList>
    </citation>
    <scope>NUCLEOTIDE SEQUENCE [LARGE SCALE GENOMIC DNA]</scope>
    <source>
        <strain evidence="1 2">OP-1</strain>
    </source>
</reference>
<sequence>MSSVLSLPMQNQIVDSVLIQVSAYLNDARIKKDILALGASALCEAASLAEAHSEPLIVAAHSLGTVVALEALADFKEREVDLLITIGSPLSTETVASRMNQRARRWPSIVRTWVNFSDPDDLVALHHSIDRRNFLRTCPDHHFAAVFNIGDVINHMDNHHGIAGYLDDPVVAQIITSARQAST</sequence>
<dbReference type="EMBL" id="JFHD01000068">
    <property type="protein sequence ID" value="KDR24776.1"/>
    <property type="molecule type" value="Genomic_DNA"/>
</dbReference>
<dbReference type="Proteomes" id="UP000027451">
    <property type="component" value="Unassembled WGS sequence"/>
</dbReference>
<protein>
    <recommendedName>
        <fullName evidence="3">Alpha/beta hydrolase</fullName>
    </recommendedName>
</protein>
<dbReference type="AlphaFoldDB" id="A0A656QDI9"/>
<gene>
    <name evidence="1" type="ORF">BG60_34085</name>
</gene>
<dbReference type="Gene3D" id="3.40.50.1820">
    <property type="entry name" value="alpha/beta hydrolase"/>
    <property type="match status" value="1"/>
</dbReference>
<accession>A0A656QDI9</accession>
<dbReference type="InterPro" id="IPR029058">
    <property type="entry name" value="AB_hydrolase_fold"/>
</dbReference>
<evidence type="ECO:0000313" key="2">
    <source>
        <dbReference type="Proteomes" id="UP000027451"/>
    </source>
</evidence>
<organism evidence="1 2">
    <name type="scientific">Caballeronia zhejiangensis</name>
    <dbReference type="NCBI Taxonomy" id="871203"/>
    <lineage>
        <taxon>Bacteria</taxon>
        <taxon>Pseudomonadati</taxon>
        <taxon>Pseudomonadota</taxon>
        <taxon>Betaproteobacteria</taxon>
        <taxon>Burkholderiales</taxon>
        <taxon>Burkholderiaceae</taxon>
        <taxon>Caballeronia</taxon>
    </lineage>
</organism>
<keyword evidence="2" id="KW-1185">Reference proteome</keyword>
<proteinExistence type="predicted"/>
<evidence type="ECO:0008006" key="3">
    <source>
        <dbReference type="Google" id="ProtNLM"/>
    </source>
</evidence>
<evidence type="ECO:0000313" key="1">
    <source>
        <dbReference type="EMBL" id="KDR24776.1"/>
    </source>
</evidence>
<dbReference type="SUPFAM" id="SSF53474">
    <property type="entry name" value="alpha/beta-Hydrolases"/>
    <property type="match status" value="1"/>
</dbReference>
<name>A0A656QDI9_9BURK</name>